<accession>A0A9J7DZI7</accession>
<dbReference type="SUPFAM" id="SSF56672">
    <property type="entry name" value="DNA/RNA polymerases"/>
    <property type="match status" value="1"/>
</dbReference>
<dbReference type="RefSeq" id="XP_022821433.1">
    <property type="nucleotide sequence ID" value="XM_022965665.1"/>
</dbReference>
<organism evidence="2 3">
    <name type="scientific">Spodoptera litura</name>
    <name type="common">Asian cotton leafworm</name>
    <dbReference type="NCBI Taxonomy" id="69820"/>
    <lineage>
        <taxon>Eukaryota</taxon>
        <taxon>Metazoa</taxon>
        <taxon>Ecdysozoa</taxon>
        <taxon>Arthropoda</taxon>
        <taxon>Hexapoda</taxon>
        <taxon>Insecta</taxon>
        <taxon>Pterygota</taxon>
        <taxon>Neoptera</taxon>
        <taxon>Endopterygota</taxon>
        <taxon>Lepidoptera</taxon>
        <taxon>Glossata</taxon>
        <taxon>Ditrysia</taxon>
        <taxon>Noctuoidea</taxon>
        <taxon>Noctuidae</taxon>
        <taxon>Amphipyrinae</taxon>
        <taxon>Spodoptera</taxon>
    </lineage>
</organism>
<evidence type="ECO:0000313" key="3">
    <source>
        <dbReference type="RefSeq" id="XP_022821433.1"/>
    </source>
</evidence>
<dbReference type="AlphaFoldDB" id="A0A9J7DZI7"/>
<evidence type="ECO:0000259" key="1">
    <source>
        <dbReference type="PROSITE" id="PS50878"/>
    </source>
</evidence>
<dbReference type="KEGG" id="sliu:111352942"/>
<dbReference type="OrthoDB" id="10014409at2759"/>
<dbReference type="PANTHER" id="PTHR47027:SF20">
    <property type="entry name" value="REVERSE TRANSCRIPTASE-LIKE PROTEIN WITH RNA-DIRECTED DNA POLYMERASE DOMAIN"/>
    <property type="match status" value="1"/>
</dbReference>
<feature type="domain" description="Reverse transcriptase" evidence="1">
    <location>
        <begin position="1"/>
        <end position="185"/>
    </location>
</feature>
<keyword evidence="2" id="KW-1185">Reference proteome</keyword>
<dbReference type="InterPro" id="IPR000477">
    <property type="entry name" value="RT_dom"/>
</dbReference>
<name>A0A9J7DZI7_SPOLT</name>
<dbReference type="GeneID" id="111352942"/>
<dbReference type="PANTHER" id="PTHR47027">
    <property type="entry name" value="REVERSE TRANSCRIPTASE DOMAIN-CONTAINING PROTEIN"/>
    <property type="match status" value="1"/>
</dbReference>
<proteinExistence type="predicted"/>
<gene>
    <name evidence="3" type="primary">LOC111352942</name>
</gene>
<evidence type="ECO:0000313" key="2">
    <source>
        <dbReference type="Proteomes" id="UP000301870"/>
    </source>
</evidence>
<dbReference type="Pfam" id="PF00078">
    <property type="entry name" value="RVT_1"/>
    <property type="match status" value="1"/>
</dbReference>
<reference evidence="3" key="1">
    <citation type="submission" date="2025-08" db="UniProtKB">
        <authorList>
            <consortium name="RefSeq"/>
        </authorList>
    </citation>
    <scope>IDENTIFICATION</scope>
    <source>
        <strain evidence="3">Ishihara</strain>
        <tissue evidence="3">Whole body</tissue>
    </source>
</reference>
<dbReference type="InterPro" id="IPR043502">
    <property type="entry name" value="DNA/RNA_pol_sf"/>
</dbReference>
<dbReference type="PROSITE" id="PS50878">
    <property type="entry name" value="RT_POL"/>
    <property type="match status" value="1"/>
</dbReference>
<sequence>MFVIVGSKPATITFAAKPKPFTQRYPTFYNVLYLSDNIECYLYELHPADYPARWADKLSVPYGLECGVRQGGITSPKLFNLYINDLIVELSSKKIGCRIDDCSINNISYADDMVLLGPTVRSLRELLACCESYAQTHGLLYNVAKSEFMVFKASGGKCPDFVPAIRLNGNELNRVYQFKYLGHYVTDDLRDHVDIERERRALAVRCNMLARRFARCSKEVKVTLFKAYCQVFYTCSLWAGYTLRTISALRVQYNNGFRMLMGLPRFCSASGMFAQAHVDDFHAIIRQKSASLLCRVRASSNSILKTIAGRYDSPIIHGIVRRCIPNSRLVTISL</sequence>
<dbReference type="GO" id="GO:0071897">
    <property type="term" value="P:DNA biosynthetic process"/>
    <property type="evidence" value="ECO:0007669"/>
    <property type="project" value="UniProtKB-ARBA"/>
</dbReference>
<protein>
    <submittedName>
        <fullName evidence="3">Uncharacterized protein LOC111352942</fullName>
    </submittedName>
</protein>
<dbReference type="Proteomes" id="UP000301870">
    <property type="component" value="Chromosome 16"/>
</dbReference>